<dbReference type="OrthoDB" id="125999at2759"/>
<proteinExistence type="inferred from homology"/>
<evidence type="ECO:0000256" key="1">
    <source>
        <dbReference type="ARBA" id="ARBA00004613"/>
    </source>
</evidence>
<reference evidence="7 8" key="1">
    <citation type="journal article" date="2017" name="Genome Biol. Evol.">
        <title>Phytophthora megakarya and P. palmivora, closely related causal agents of cacao black pod rot, underwent increases in genome sizes and gene numbers by different mechanisms.</title>
        <authorList>
            <person name="Ali S.S."/>
            <person name="Shao J."/>
            <person name="Lary D.J."/>
            <person name="Kronmiller B."/>
            <person name="Shen D."/>
            <person name="Strem M.D."/>
            <person name="Amoako-Attah I."/>
            <person name="Akrofi A.Y."/>
            <person name="Begoude B.A."/>
            <person name="Ten Hoopen G.M."/>
            <person name="Coulibaly K."/>
            <person name="Kebe B.I."/>
            <person name="Melnick R.L."/>
            <person name="Guiltinan M.J."/>
            <person name="Tyler B.M."/>
            <person name="Meinhardt L.W."/>
            <person name="Bailey B.A."/>
        </authorList>
    </citation>
    <scope>NUCLEOTIDE SEQUENCE [LARGE SCALE GENOMIC DNA]</scope>
    <source>
        <strain evidence="8">sbr112.9</strain>
    </source>
</reference>
<comment type="function">
    <text evidence="5">Effector that suppresses plant defense responses during pathogen infection.</text>
</comment>
<feature type="compositionally biased region" description="Basic and acidic residues" evidence="6">
    <location>
        <begin position="73"/>
        <end position="85"/>
    </location>
</feature>
<sequence>MRPLYALLLAIATTFLASGSAATAPGRITDVSAKAPPELTGMGQTIGNEKRSLRYHQNDERAEKEEEDEHDNDDEKITDGEERTKGSPGANLFTEWKLNQMMASLKRKDPEDIKQLEKRFERWKPNGYKSSRPFEIVDQPKYDALRKAYNHWKKFGNIPV</sequence>
<feature type="signal peptide" evidence="5">
    <location>
        <begin position="1"/>
        <end position="21"/>
    </location>
</feature>
<feature type="region of interest" description="Disordered" evidence="6">
    <location>
        <begin position="31"/>
        <end position="91"/>
    </location>
</feature>
<protein>
    <recommendedName>
        <fullName evidence="5">RxLR effector protein</fullName>
    </recommendedName>
</protein>
<comment type="subcellular location">
    <subcellularLocation>
        <location evidence="1 5">Secreted</location>
    </subcellularLocation>
</comment>
<organism evidence="7 8">
    <name type="scientific">Phytophthora palmivora</name>
    <dbReference type="NCBI Taxonomy" id="4796"/>
    <lineage>
        <taxon>Eukaryota</taxon>
        <taxon>Sar</taxon>
        <taxon>Stramenopiles</taxon>
        <taxon>Oomycota</taxon>
        <taxon>Peronosporomycetes</taxon>
        <taxon>Peronosporales</taxon>
        <taxon>Peronosporaceae</taxon>
        <taxon>Phytophthora</taxon>
    </lineage>
</organism>
<gene>
    <name evidence="7" type="ORF">PHPALM_30978</name>
</gene>
<keyword evidence="4 5" id="KW-0732">Signal</keyword>
<dbReference type="AlphaFoldDB" id="A0A2P4X3R6"/>
<evidence type="ECO:0000313" key="7">
    <source>
        <dbReference type="EMBL" id="POM60195.1"/>
    </source>
</evidence>
<comment type="similarity">
    <text evidence="2 5">Belongs to the RxLR effector family.</text>
</comment>
<dbReference type="Pfam" id="PF16810">
    <property type="entry name" value="RXLR"/>
    <property type="match status" value="1"/>
</dbReference>
<keyword evidence="3 5" id="KW-0964">Secreted</keyword>
<feature type="chain" id="PRO_5028512490" description="RxLR effector protein" evidence="5">
    <location>
        <begin position="22"/>
        <end position="160"/>
    </location>
</feature>
<evidence type="ECO:0000313" key="8">
    <source>
        <dbReference type="Proteomes" id="UP000237271"/>
    </source>
</evidence>
<dbReference type="GO" id="GO:0005576">
    <property type="term" value="C:extracellular region"/>
    <property type="evidence" value="ECO:0007669"/>
    <property type="project" value="UniProtKB-SubCell"/>
</dbReference>
<name>A0A2P4X3R6_9STRA</name>
<dbReference type="Proteomes" id="UP000237271">
    <property type="component" value="Unassembled WGS sequence"/>
</dbReference>
<accession>A0A2P4X3R6</accession>
<dbReference type="InterPro" id="IPR031825">
    <property type="entry name" value="RXLR"/>
</dbReference>
<evidence type="ECO:0000256" key="5">
    <source>
        <dbReference type="RuleBase" id="RU367124"/>
    </source>
</evidence>
<keyword evidence="8" id="KW-1185">Reference proteome</keyword>
<comment type="caution">
    <text evidence="7">The sequence shown here is derived from an EMBL/GenBank/DDBJ whole genome shotgun (WGS) entry which is preliminary data.</text>
</comment>
<feature type="compositionally biased region" description="Basic and acidic residues" evidence="6">
    <location>
        <begin position="48"/>
        <end position="64"/>
    </location>
</feature>
<evidence type="ECO:0000256" key="6">
    <source>
        <dbReference type="SAM" id="MobiDB-lite"/>
    </source>
</evidence>
<evidence type="ECO:0000256" key="3">
    <source>
        <dbReference type="ARBA" id="ARBA00022525"/>
    </source>
</evidence>
<comment type="domain">
    <text evidence="5">The RxLR-dEER motif acts to carry the protein into the host cell cytoplasm through binding to cell surface phosphatidylinositol-3-phosphate.</text>
</comment>
<evidence type="ECO:0000256" key="4">
    <source>
        <dbReference type="ARBA" id="ARBA00022729"/>
    </source>
</evidence>
<dbReference type="EMBL" id="NCKW01016920">
    <property type="protein sequence ID" value="POM60195.1"/>
    <property type="molecule type" value="Genomic_DNA"/>
</dbReference>
<evidence type="ECO:0000256" key="2">
    <source>
        <dbReference type="ARBA" id="ARBA00010400"/>
    </source>
</evidence>